<evidence type="ECO:0000256" key="4">
    <source>
        <dbReference type="ARBA" id="ARBA00022597"/>
    </source>
</evidence>
<dbReference type="GO" id="GO:0005886">
    <property type="term" value="C:plasma membrane"/>
    <property type="evidence" value="ECO:0007669"/>
    <property type="project" value="UniProtKB-SubCell"/>
</dbReference>
<evidence type="ECO:0000313" key="12">
    <source>
        <dbReference type="Proteomes" id="UP000515860"/>
    </source>
</evidence>
<dbReference type="InterPro" id="IPR003593">
    <property type="entry name" value="AAA+_ATPase"/>
</dbReference>
<feature type="domain" description="ABC transporter" evidence="10">
    <location>
        <begin position="7"/>
        <end position="243"/>
    </location>
</feature>
<dbReference type="PANTHER" id="PTHR43790:SF1">
    <property type="entry name" value="XYLOSE IMPORT ATP-BINDING PROTEIN XYLG"/>
    <property type="match status" value="1"/>
</dbReference>
<keyword evidence="8" id="KW-1278">Translocase</keyword>
<keyword evidence="5" id="KW-0677">Repeat</keyword>
<proteinExistence type="predicted"/>
<dbReference type="FunFam" id="3.40.50.300:FF:000127">
    <property type="entry name" value="Ribose import ATP-binding protein RbsA"/>
    <property type="match status" value="1"/>
</dbReference>
<feature type="domain" description="ABC transporter" evidence="10">
    <location>
        <begin position="255"/>
        <end position="498"/>
    </location>
</feature>
<dbReference type="GO" id="GO:0005524">
    <property type="term" value="F:ATP binding"/>
    <property type="evidence" value="ECO:0007669"/>
    <property type="project" value="UniProtKB-KW"/>
</dbReference>
<evidence type="ECO:0000256" key="8">
    <source>
        <dbReference type="ARBA" id="ARBA00022967"/>
    </source>
</evidence>
<keyword evidence="9" id="KW-0472">Membrane</keyword>
<sequence length="501" mass="55068">MSEKYSVEMRNIDKKFGGVHALKDVSVRFCSGEIHSLVGENGAGKSTLIKILSGMYVKDSGELLIHGKTVEAKSVFEMKKKGVDVIYQEFALAPDCTVAENIYMNHLAGQDRRFINWKQLNKRAENLIKNIGFNINPREMVGNLSVAYQQIVEIAKALSADVDILVLDELTAVLSPYETEKLFEILRDLRAKGMTIIYISHRLEDVLELSDRITVLRDGENVAEYRKGEIGISELVTMMMGRDPGAFYPERKNVTVGKEVLRVEGLNRGFQVQAVSFSVRAGEVLGIAGLLGSGKTESVRIAYGADHGKYAGIYVDGKPCKINSPYAAQKLGINYLSESRKDDGILLDLPIVENITISNMRAIQRGIFINRKKELNAVKELVKKFTVKCGNVKDAVSSLSGGNQQKVSIAKSLFVPTKVLILDEPTRGIDVGAKVEVYNIINELVTAGMAVIFVSSEIEEIVGMCDRVVVMGAGKVRGELKKDEITKQRILELSGSASEAG</sequence>
<dbReference type="PROSITE" id="PS00211">
    <property type="entry name" value="ABC_TRANSPORTER_1"/>
    <property type="match status" value="1"/>
</dbReference>
<keyword evidence="7 11" id="KW-0067">ATP-binding</keyword>
<dbReference type="SMART" id="SM00382">
    <property type="entry name" value="AAA"/>
    <property type="match status" value="2"/>
</dbReference>
<evidence type="ECO:0000256" key="6">
    <source>
        <dbReference type="ARBA" id="ARBA00022741"/>
    </source>
</evidence>
<evidence type="ECO:0000256" key="1">
    <source>
        <dbReference type="ARBA" id="ARBA00004202"/>
    </source>
</evidence>
<dbReference type="PANTHER" id="PTHR43790">
    <property type="entry name" value="CARBOHYDRATE TRANSPORT ATP-BINDING PROTEIN MG119-RELATED"/>
    <property type="match status" value="1"/>
</dbReference>
<organism evidence="11 12">
    <name type="scientific">Wansuia hejianensis</name>
    <dbReference type="NCBI Taxonomy" id="2763667"/>
    <lineage>
        <taxon>Bacteria</taxon>
        <taxon>Bacillati</taxon>
        <taxon>Bacillota</taxon>
        <taxon>Clostridia</taxon>
        <taxon>Lachnospirales</taxon>
        <taxon>Lachnospiraceae</taxon>
        <taxon>Wansuia</taxon>
    </lineage>
</organism>
<evidence type="ECO:0000256" key="5">
    <source>
        <dbReference type="ARBA" id="ARBA00022737"/>
    </source>
</evidence>
<evidence type="ECO:0000313" key="11">
    <source>
        <dbReference type="EMBL" id="QNM08253.1"/>
    </source>
</evidence>
<dbReference type="InterPro" id="IPR003439">
    <property type="entry name" value="ABC_transporter-like_ATP-bd"/>
</dbReference>
<dbReference type="CDD" id="cd03215">
    <property type="entry name" value="ABC_Carb_Monos_II"/>
    <property type="match status" value="1"/>
</dbReference>
<protein>
    <submittedName>
        <fullName evidence="11">Sugar ABC transporter ATP-binding protein</fullName>
    </submittedName>
</protein>
<dbReference type="SUPFAM" id="SSF52540">
    <property type="entry name" value="P-loop containing nucleoside triphosphate hydrolases"/>
    <property type="match status" value="2"/>
</dbReference>
<name>A0A7G9GBS1_9FIRM</name>
<dbReference type="InterPro" id="IPR027417">
    <property type="entry name" value="P-loop_NTPase"/>
</dbReference>
<comment type="subcellular location">
    <subcellularLocation>
        <location evidence="1">Cell membrane</location>
        <topology evidence="1">Peripheral membrane protein</topology>
    </subcellularLocation>
</comment>
<keyword evidence="3" id="KW-1003">Cell membrane</keyword>
<dbReference type="Proteomes" id="UP000515860">
    <property type="component" value="Chromosome"/>
</dbReference>
<gene>
    <name evidence="11" type="ORF">H9Q79_15410</name>
</gene>
<dbReference type="AlphaFoldDB" id="A0A7G9GBS1"/>
<keyword evidence="12" id="KW-1185">Reference proteome</keyword>
<evidence type="ECO:0000256" key="2">
    <source>
        <dbReference type="ARBA" id="ARBA00022448"/>
    </source>
</evidence>
<dbReference type="GO" id="GO:0016887">
    <property type="term" value="F:ATP hydrolysis activity"/>
    <property type="evidence" value="ECO:0007669"/>
    <property type="project" value="InterPro"/>
</dbReference>
<accession>A0A7G9GBS1</accession>
<evidence type="ECO:0000256" key="9">
    <source>
        <dbReference type="ARBA" id="ARBA00023136"/>
    </source>
</evidence>
<dbReference type="EMBL" id="CP060635">
    <property type="protein sequence ID" value="QNM08253.1"/>
    <property type="molecule type" value="Genomic_DNA"/>
</dbReference>
<dbReference type="KEGG" id="whj:H9Q79_15410"/>
<dbReference type="InterPro" id="IPR017871">
    <property type="entry name" value="ABC_transporter-like_CS"/>
</dbReference>
<dbReference type="Pfam" id="PF00005">
    <property type="entry name" value="ABC_tran"/>
    <property type="match status" value="2"/>
</dbReference>
<reference evidence="11 12" key="1">
    <citation type="submission" date="2020-08" db="EMBL/GenBank/DDBJ databases">
        <authorList>
            <person name="Liu C."/>
            <person name="Sun Q."/>
        </authorList>
    </citation>
    <scope>NUCLEOTIDE SEQUENCE [LARGE SCALE GENOMIC DNA]</scope>
    <source>
        <strain evidence="11 12">NSJ-29</strain>
    </source>
</reference>
<keyword evidence="6" id="KW-0547">Nucleotide-binding</keyword>
<keyword evidence="4" id="KW-0762">Sugar transport</keyword>
<evidence type="ECO:0000256" key="3">
    <source>
        <dbReference type="ARBA" id="ARBA00022475"/>
    </source>
</evidence>
<dbReference type="PROSITE" id="PS50893">
    <property type="entry name" value="ABC_TRANSPORTER_2"/>
    <property type="match status" value="2"/>
</dbReference>
<dbReference type="Gene3D" id="3.40.50.300">
    <property type="entry name" value="P-loop containing nucleotide triphosphate hydrolases"/>
    <property type="match status" value="2"/>
</dbReference>
<keyword evidence="2" id="KW-0813">Transport</keyword>
<dbReference type="CDD" id="cd03216">
    <property type="entry name" value="ABC_Carb_Monos_I"/>
    <property type="match status" value="1"/>
</dbReference>
<evidence type="ECO:0000259" key="10">
    <source>
        <dbReference type="PROSITE" id="PS50893"/>
    </source>
</evidence>
<dbReference type="InterPro" id="IPR050107">
    <property type="entry name" value="ABC_carbohydrate_import_ATPase"/>
</dbReference>
<dbReference type="RefSeq" id="WP_118647114.1">
    <property type="nucleotide sequence ID" value="NZ_CP060635.1"/>
</dbReference>
<evidence type="ECO:0000256" key="7">
    <source>
        <dbReference type="ARBA" id="ARBA00022840"/>
    </source>
</evidence>